<dbReference type="Gene3D" id="3.90.79.10">
    <property type="entry name" value="Nucleoside Triphosphate Pyrophosphohydrolase"/>
    <property type="match status" value="1"/>
</dbReference>
<dbReference type="InterPro" id="IPR000086">
    <property type="entry name" value="NUDIX_hydrolase_dom"/>
</dbReference>
<keyword evidence="4" id="KW-0378">Hydrolase</keyword>
<dbReference type="EMBL" id="LAZR01000959">
    <property type="protein sequence ID" value="KKN53700.1"/>
    <property type="molecule type" value="Genomic_DNA"/>
</dbReference>
<keyword evidence="5" id="KW-0460">Magnesium</keyword>
<feature type="domain" description="Nudix hydrolase" evidence="6">
    <location>
        <begin position="2"/>
        <end position="131"/>
    </location>
</feature>
<evidence type="ECO:0000259" key="6">
    <source>
        <dbReference type="PROSITE" id="PS51462"/>
    </source>
</evidence>
<gene>
    <name evidence="7" type="ORF">LCGC14_0599550</name>
</gene>
<comment type="similarity">
    <text evidence="2">Belongs to the Nudix hydrolase family.</text>
</comment>
<dbReference type="SUPFAM" id="SSF55811">
    <property type="entry name" value="Nudix"/>
    <property type="match status" value="1"/>
</dbReference>
<evidence type="ECO:0000256" key="2">
    <source>
        <dbReference type="ARBA" id="ARBA00005582"/>
    </source>
</evidence>
<dbReference type="InterPro" id="IPR015797">
    <property type="entry name" value="NUDIX_hydrolase-like_dom_sf"/>
</dbReference>
<accession>A0A0F9RB19</accession>
<name>A0A0F9RB19_9ZZZZ</name>
<reference evidence="7" key="1">
    <citation type="journal article" date="2015" name="Nature">
        <title>Complex archaea that bridge the gap between prokaryotes and eukaryotes.</title>
        <authorList>
            <person name="Spang A."/>
            <person name="Saw J.H."/>
            <person name="Jorgensen S.L."/>
            <person name="Zaremba-Niedzwiedzka K."/>
            <person name="Martijn J."/>
            <person name="Lind A.E."/>
            <person name="van Eijk R."/>
            <person name="Schleper C."/>
            <person name="Guy L."/>
            <person name="Ettema T.J."/>
        </authorList>
    </citation>
    <scope>NUCLEOTIDE SEQUENCE</scope>
</reference>
<comment type="caution">
    <text evidence="7">The sequence shown here is derived from an EMBL/GenBank/DDBJ whole genome shotgun (WGS) entry which is preliminary data.</text>
</comment>
<dbReference type="PANTHER" id="PTHR43758">
    <property type="entry name" value="7,8-DIHYDRO-8-OXOGUANINE TRIPHOSPHATASE"/>
    <property type="match status" value="1"/>
</dbReference>
<sequence length="159" mass="18414">MKKQEYSMGLMFTKEMSQVLLIKKNHGPKSVIGRWNGIGGHLEDGETPQECQVREYEEETGVKTELSDWAQFTKLQGNDFIVHCFWGNKTYAVLHARTTTNEQVEIVNTNQHIFNIPLAPNLKWFIPFLMDRTTHNHLCIVLAKYLKDDTLDLYPTTTI</sequence>
<evidence type="ECO:0000256" key="1">
    <source>
        <dbReference type="ARBA" id="ARBA00001946"/>
    </source>
</evidence>
<dbReference type="GO" id="GO:0046872">
    <property type="term" value="F:metal ion binding"/>
    <property type="evidence" value="ECO:0007669"/>
    <property type="project" value="UniProtKB-KW"/>
</dbReference>
<evidence type="ECO:0000256" key="5">
    <source>
        <dbReference type="ARBA" id="ARBA00022842"/>
    </source>
</evidence>
<evidence type="ECO:0000313" key="7">
    <source>
        <dbReference type="EMBL" id="KKN53700.1"/>
    </source>
</evidence>
<evidence type="ECO:0000256" key="4">
    <source>
        <dbReference type="ARBA" id="ARBA00022801"/>
    </source>
</evidence>
<dbReference type="GO" id="GO:0016818">
    <property type="term" value="F:hydrolase activity, acting on acid anhydrides, in phosphorus-containing anhydrides"/>
    <property type="evidence" value="ECO:0007669"/>
    <property type="project" value="TreeGrafter"/>
</dbReference>
<organism evidence="7">
    <name type="scientific">marine sediment metagenome</name>
    <dbReference type="NCBI Taxonomy" id="412755"/>
    <lineage>
        <taxon>unclassified sequences</taxon>
        <taxon>metagenomes</taxon>
        <taxon>ecological metagenomes</taxon>
    </lineage>
</organism>
<dbReference type="Pfam" id="PF00293">
    <property type="entry name" value="NUDIX"/>
    <property type="match status" value="1"/>
</dbReference>
<dbReference type="GO" id="GO:0005737">
    <property type="term" value="C:cytoplasm"/>
    <property type="evidence" value="ECO:0007669"/>
    <property type="project" value="TreeGrafter"/>
</dbReference>
<protein>
    <recommendedName>
        <fullName evidence="6">Nudix hydrolase domain-containing protein</fullName>
    </recommendedName>
</protein>
<evidence type="ECO:0000256" key="3">
    <source>
        <dbReference type="ARBA" id="ARBA00022723"/>
    </source>
</evidence>
<dbReference type="PANTHER" id="PTHR43758:SF8">
    <property type="entry name" value="8-OXO-DGTP DIPHOSPHATASE YTKD-RELATED"/>
    <property type="match status" value="1"/>
</dbReference>
<proteinExistence type="inferred from homology"/>
<dbReference type="PROSITE" id="PS51462">
    <property type="entry name" value="NUDIX"/>
    <property type="match status" value="1"/>
</dbReference>
<keyword evidence="3" id="KW-0479">Metal-binding</keyword>
<comment type="cofactor">
    <cofactor evidence="1">
        <name>Mg(2+)</name>
        <dbReference type="ChEBI" id="CHEBI:18420"/>
    </cofactor>
</comment>
<dbReference type="AlphaFoldDB" id="A0A0F9RB19"/>